<dbReference type="InterPro" id="IPR029058">
    <property type="entry name" value="AB_hydrolase_fold"/>
</dbReference>
<evidence type="ECO:0000256" key="2">
    <source>
        <dbReference type="ARBA" id="ARBA00010701"/>
    </source>
</evidence>
<proteinExistence type="inferred from homology"/>
<dbReference type="InterPro" id="IPR013818">
    <property type="entry name" value="Lipase"/>
</dbReference>
<dbReference type="PANTHER" id="PTHR11610">
    <property type="entry name" value="LIPASE"/>
    <property type="match status" value="1"/>
</dbReference>
<dbReference type="OrthoDB" id="199913at2759"/>
<dbReference type="PRINTS" id="PR00821">
    <property type="entry name" value="TAGLIPASE"/>
</dbReference>
<dbReference type="EMBL" id="JAACXV010014575">
    <property type="protein sequence ID" value="KAF7266025.1"/>
    <property type="molecule type" value="Genomic_DNA"/>
</dbReference>
<evidence type="ECO:0000313" key="7">
    <source>
        <dbReference type="EMBL" id="KAF7266025.1"/>
    </source>
</evidence>
<dbReference type="InterPro" id="IPR000734">
    <property type="entry name" value="TAG_lipase"/>
</dbReference>
<dbReference type="CDD" id="cd00707">
    <property type="entry name" value="Pancreat_lipase_like"/>
    <property type="match status" value="1"/>
</dbReference>
<comment type="caution">
    <text evidence="7">The sequence shown here is derived from an EMBL/GenBank/DDBJ whole genome shotgun (WGS) entry which is preliminary data.</text>
</comment>
<dbReference type="GO" id="GO:0005615">
    <property type="term" value="C:extracellular space"/>
    <property type="evidence" value="ECO:0007669"/>
    <property type="project" value="TreeGrafter"/>
</dbReference>
<dbReference type="SUPFAM" id="SSF53474">
    <property type="entry name" value="alpha/beta-Hydrolases"/>
    <property type="match status" value="1"/>
</dbReference>
<dbReference type="GO" id="GO:0016298">
    <property type="term" value="F:lipase activity"/>
    <property type="evidence" value="ECO:0007669"/>
    <property type="project" value="InterPro"/>
</dbReference>
<dbReference type="Pfam" id="PF00151">
    <property type="entry name" value="Lipase"/>
    <property type="match status" value="1"/>
</dbReference>
<dbReference type="AlphaFoldDB" id="A0A834M417"/>
<evidence type="ECO:0000259" key="6">
    <source>
        <dbReference type="Pfam" id="PF00151"/>
    </source>
</evidence>
<feature type="signal peptide" evidence="5">
    <location>
        <begin position="1"/>
        <end position="18"/>
    </location>
</feature>
<feature type="domain" description="Lipase" evidence="6">
    <location>
        <begin position="56"/>
        <end position="330"/>
    </location>
</feature>
<accession>A0A834M417</accession>
<sequence>MNTYTVICILFSFAFCKSDLEQRDISPDVVELNALRTITDQINGLNTKSAIQQRILFYDNSAIYFYVYTQSSTSGTKLTYDESSLLSSVDGFSTDLRTVFIIHGWTDNYESDVNTLIRAALLTYDGVNIISVDWSSYSRLLYSLSVSSVPNVGETIGLFIESLLSYYSYSPDDIILIGHSLGAHVAGFAGKKLNGTLGVIVGLDPAGPLYFESSTSRLNVGDAQYVQAIHTDSSLFGVNYALGNIDFWPNGGNTQPGCLLLANTCSHWRSFIFMAESIGDNQFYARECDSYDDYTGGGCASNTLALMGGLNFNTSLTGNFYLNTSSSSPYGLGNIYGD</sequence>
<feature type="chain" id="PRO_5032644679" description="Lipase domain-containing protein" evidence="5">
    <location>
        <begin position="19"/>
        <end position="338"/>
    </location>
</feature>
<dbReference type="InterPro" id="IPR033906">
    <property type="entry name" value="Lipase_N"/>
</dbReference>
<organism evidence="7 8">
    <name type="scientific">Rhynchophorus ferrugineus</name>
    <name type="common">Red palm weevil</name>
    <name type="synonym">Curculio ferrugineus</name>
    <dbReference type="NCBI Taxonomy" id="354439"/>
    <lineage>
        <taxon>Eukaryota</taxon>
        <taxon>Metazoa</taxon>
        <taxon>Ecdysozoa</taxon>
        <taxon>Arthropoda</taxon>
        <taxon>Hexapoda</taxon>
        <taxon>Insecta</taxon>
        <taxon>Pterygota</taxon>
        <taxon>Neoptera</taxon>
        <taxon>Endopterygota</taxon>
        <taxon>Coleoptera</taxon>
        <taxon>Polyphaga</taxon>
        <taxon>Cucujiformia</taxon>
        <taxon>Curculionidae</taxon>
        <taxon>Dryophthorinae</taxon>
        <taxon>Rhynchophorus</taxon>
    </lineage>
</organism>
<evidence type="ECO:0000256" key="3">
    <source>
        <dbReference type="ARBA" id="ARBA00022525"/>
    </source>
</evidence>
<evidence type="ECO:0000256" key="5">
    <source>
        <dbReference type="SAM" id="SignalP"/>
    </source>
</evidence>
<keyword evidence="5" id="KW-0732">Signal</keyword>
<name>A0A834M417_RHYFE</name>
<protein>
    <recommendedName>
        <fullName evidence="6">Lipase domain-containing protein</fullName>
    </recommendedName>
</protein>
<gene>
    <name evidence="7" type="ORF">GWI33_020602</name>
</gene>
<evidence type="ECO:0000256" key="1">
    <source>
        <dbReference type="ARBA" id="ARBA00004613"/>
    </source>
</evidence>
<comment type="subcellular location">
    <subcellularLocation>
        <location evidence="1">Secreted</location>
    </subcellularLocation>
</comment>
<dbReference type="GO" id="GO:0016042">
    <property type="term" value="P:lipid catabolic process"/>
    <property type="evidence" value="ECO:0007669"/>
    <property type="project" value="TreeGrafter"/>
</dbReference>
<keyword evidence="3" id="KW-0964">Secreted</keyword>
<comment type="similarity">
    <text evidence="2 4">Belongs to the AB hydrolase superfamily. Lipase family.</text>
</comment>
<reference evidence="7" key="1">
    <citation type="submission" date="2020-08" db="EMBL/GenBank/DDBJ databases">
        <title>Genome sequencing and assembly of the red palm weevil Rhynchophorus ferrugineus.</title>
        <authorList>
            <person name="Dias G.B."/>
            <person name="Bergman C.M."/>
            <person name="Manee M."/>
        </authorList>
    </citation>
    <scope>NUCLEOTIDE SEQUENCE</scope>
    <source>
        <strain evidence="7">AA-2017</strain>
        <tissue evidence="7">Whole larva</tissue>
    </source>
</reference>
<dbReference type="Proteomes" id="UP000625711">
    <property type="component" value="Unassembled WGS sequence"/>
</dbReference>
<evidence type="ECO:0000256" key="4">
    <source>
        <dbReference type="RuleBase" id="RU004262"/>
    </source>
</evidence>
<dbReference type="Gene3D" id="3.40.50.1820">
    <property type="entry name" value="alpha/beta hydrolase"/>
    <property type="match status" value="1"/>
</dbReference>
<keyword evidence="8" id="KW-1185">Reference proteome</keyword>
<dbReference type="PANTHER" id="PTHR11610:SF190">
    <property type="entry name" value="VITELLOGENIN-3-LIKE PROTEIN"/>
    <property type="match status" value="1"/>
</dbReference>
<evidence type="ECO:0000313" key="8">
    <source>
        <dbReference type="Proteomes" id="UP000625711"/>
    </source>
</evidence>